<comment type="function">
    <text evidence="1">Required for the first step of diphthamide biosynthesis, the transfer of 3-amino-3-carboxypropyl from S-adenosyl-L-methionine to a histidine residue. Diphthamide is a post-translational modification of histidine which occurs in elongation factor 2.</text>
</comment>
<keyword evidence="11" id="KW-1185">Reference proteome</keyword>
<evidence type="ECO:0000313" key="11">
    <source>
        <dbReference type="Proteomes" id="UP001294444"/>
    </source>
</evidence>
<dbReference type="InterPro" id="IPR036671">
    <property type="entry name" value="DPH_MB_sf"/>
</dbReference>
<protein>
    <recommendedName>
        <fullName evidence="4">Diphthamide biosynthesis protein 4</fullName>
    </recommendedName>
</protein>
<dbReference type="SMART" id="SM00271">
    <property type="entry name" value="DnaJ"/>
    <property type="match status" value="1"/>
</dbReference>
<dbReference type="InterPro" id="IPR019826">
    <property type="entry name" value="Carboxylesterase_B_AS"/>
</dbReference>
<keyword evidence="5" id="KW-0479">Metal-binding</keyword>
<dbReference type="CDD" id="cd06257">
    <property type="entry name" value="DnaJ"/>
    <property type="match status" value="1"/>
</dbReference>
<dbReference type="Proteomes" id="UP001294444">
    <property type="component" value="Unassembled WGS sequence"/>
</dbReference>
<dbReference type="GO" id="GO:0016787">
    <property type="term" value="F:hydrolase activity"/>
    <property type="evidence" value="ECO:0007669"/>
    <property type="project" value="UniProtKB-KW"/>
</dbReference>
<evidence type="ECO:0000259" key="8">
    <source>
        <dbReference type="PROSITE" id="PS50076"/>
    </source>
</evidence>
<feature type="domain" description="J" evidence="8">
    <location>
        <begin position="432"/>
        <end position="508"/>
    </location>
</feature>
<dbReference type="PANTHER" id="PTHR43142">
    <property type="entry name" value="CARBOXYLIC ESTER HYDROLASE"/>
    <property type="match status" value="1"/>
</dbReference>
<proteinExistence type="inferred from homology"/>
<dbReference type="GO" id="GO:0046872">
    <property type="term" value="F:metal ion binding"/>
    <property type="evidence" value="ECO:0007669"/>
    <property type="project" value="UniProtKB-KW"/>
</dbReference>
<dbReference type="PANTHER" id="PTHR43142:SF8">
    <property type="entry name" value="CARBOXYLIC ESTER HYDROLASE"/>
    <property type="match status" value="1"/>
</dbReference>
<evidence type="ECO:0000313" key="10">
    <source>
        <dbReference type="EMBL" id="SNX82713.1"/>
    </source>
</evidence>
<dbReference type="Pfam" id="PF00226">
    <property type="entry name" value="DnaJ"/>
    <property type="match status" value="1"/>
</dbReference>
<evidence type="ECO:0000256" key="1">
    <source>
        <dbReference type="ARBA" id="ARBA00003474"/>
    </source>
</evidence>
<dbReference type="InterPro" id="IPR002018">
    <property type="entry name" value="CarbesteraseB"/>
</dbReference>
<dbReference type="AlphaFoldDB" id="A0AAJ4XIG0"/>
<evidence type="ECO:0000256" key="2">
    <source>
        <dbReference type="ARBA" id="ARBA00005964"/>
    </source>
</evidence>
<evidence type="ECO:0000256" key="6">
    <source>
        <dbReference type="ARBA" id="ARBA00022801"/>
    </source>
</evidence>
<evidence type="ECO:0000256" key="3">
    <source>
        <dbReference type="ARBA" id="ARBA00006169"/>
    </source>
</evidence>
<dbReference type="PRINTS" id="PR00625">
    <property type="entry name" value="JDOMAIN"/>
</dbReference>
<dbReference type="Gene3D" id="1.10.287.110">
    <property type="entry name" value="DnaJ domain"/>
    <property type="match status" value="1"/>
</dbReference>
<gene>
    <name evidence="10" type="ORF">MEPE_01419</name>
</gene>
<dbReference type="SUPFAM" id="SSF144217">
    <property type="entry name" value="CSL zinc finger"/>
    <property type="match status" value="1"/>
</dbReference>
<keyword evidence="7" id="KW-0408">Iron</keyword>
<reference evidence="10" key="1">
    <citation type="submission" date="2023-10" db="EMBL/GenBank/DDBJ databases">
        <authorList>
            <person name="Guldener U."/>
        </authorList>
    </citation>
    <scope>NUCLEOTIDE SEQUENCE</scope>
    <source>
        <strain evidence="10">Mp4</strain>
    </source>
</reference>
<dbReference type="SUPFAM" id="SSF53474">
    <property type="entry name" value="alpha/beta-Hydrolases"/>
    <property type="match status" value="1"/>
</dbReference>
<dbReference type="Gene3D" id="3.10.660.10">
    <property type="entry name" value="DPH Zinc finger"/>
    <property type="match status" value="1"/>
</dbReference>
<dbReference type="InterPro" id="IPR029058">
    <property type="entry name" value="AB_hydrolase_fold"/>
</dbReference>
<dbReference type="PROSITE" id="PS51074">
    <property type="entry name" value="DPH_MB"/>
    <property type="match status" value="1"/>
</dbReference>
<dbReference type="SUPFAM" id="SSF46565">
    <property type="entry name" value="Chaperone J-domain"/>
    <property type="match status" value="1"/>
</dbReference>
<keyword evidence="6" id="KW-0378">Hydrolase</keyword>
<dbReference type="EMBL" id="OAPG01000002">
    <property type="protein sequence ID" value="SNX82713.1"/>
    <property type="molecule type" value="Genomic_DNA"/>
</dbReference>
<dbReference type="InterPro" id="IPR007872">
    <property type="entry name" value="DPH_MB_dom"/>
</dbReference>
<dbReference type="PROSITE" id="PS50076">
    <property type="entry name" value="DNAJ_2"/>
    <property type="match status" value="1"/>
</dbReference>
<evidence type="ECO:0000256" key="5">
    <source>
        <dbReference type="ARBA" id="ARBA00022723"/>
    </source>
</evidence>
<organism evidence="10 11">
    <name type="scientific">Melanopsichium pennsylvanicum</name>
    <dbReference type="NCBI Taxonomy" id="63383"/>
    <lineage>
        <taxon>Eukaryota</taxon>
        <taxon>Fungi</taxon>
        <taxon>Dikarya</taxon>
        <taxon>Basidiomycota</taxon>
        <taxon>Ustilaginomycotina</taxon>
        <taxon>Ustilaginomycetes</taxon>
        <taxon>Ustilaginales</taxon>
        <taxon>Ustilaginaceae</taxon>
        <taxon>Melanopsichium</taxon>
    </lineage>
</organism>
<dbReference type="Pfam" id="PF00135">
    <property type="entry name" value="COesterase"/>
    <property type="match status" value="1"/>
</dbReference>
<name>A0AAJ4XIG0_9BASI</name>
<dbReference type="PROSITE" id="PS00122">
    <property type="entry name" value="CARBOXYLESTERASE_B_1"/>
    <property type="match status" value="1"/>
</dbReference>
<feature type="domain" description="DPH-type MB" evidence="9">
    <location>
        <begin position="523"/>
        <end position="583"/>
    </location>
</feature>
<comment type="similarity">
    <text evidence="2">Belongs to the type-B carboxylesterase/lipase family.</text>
</comment>
<evidence type="ECO:0000259" key="9">
    <source>
        <dbReference type="PROSITE" id="PS51074"/>
    </source>
</evidence>
<evidence type="ECO:0000256" key="4">
    <source>
        <dbReference type="ARBA" id="ARBA00021797"/>
    </source>
</evidence>
<sequence>MGQASSTFISHPDATVTIPGQGKIVGCVAKDVITGQLKSQRYAGIPYAQPPVGSLRWKRPQPLASTFRYDSDARQYVEFAAQCPQATNYALTNRITLPDKPVHRQSEDCLYLNIWTPTSSDASRSSSNLAVLFFIHGGWLQIGNAHFAPDRDPSDLIHTAGLDAIVVTAAYRLNAFGFFAHNALRSEDPHGLTGNYGFWDQRAAIEWVHTNIKHFGGDPNNITVSGLSAGAHSTHSQLLHEFDLSTSNPQYKPIIKRVFLQSNSAIWPSKTVDETEGQLEELCSLLNISAHLNDSDKIAKLRQIDDITLVQTLAKMDMHTFRATRDSQQGTFVRSDWTNAMMDGRFGRWCHKQDIRFVIGECDDEEWVYRYINTPTDKASLVRQVNNYYTLPLVEKMLPYYGVPMCQTSSKSRHKQTHSGNITPASVGGETTFYSTLGVKPSASLSEIRSAYLSKVRLYHPDKLQQQGKDGIMLVDTVSESDELIRQLNHAYETLIDDLQRARYDHFLAASQSSSAHSKPPRICATVDFEAFQPLLESDATSIKFGYDCRCGSVYMITEPQIHDRMEVICCDGCSENIRVRYDDDDDDDDDDDEQVWEEQGRHSCEEIVDIFGRICSDSQVYIAERILITDLISSEGRGGGLSPSKILRYRINYRPKIIDQAVKTYSGMSHSFDDFIWWFTALNKGQEEYKVKQWLEAWKQFIYGDENVEQVWYDGKKPNARLIRIFESDGSIKVEKDQRWDEKEVLIAHMIKVRAELADML</sequence>
<evidence type="ECO:0000256" key="7">
    <source>
        <dbReference type="ARBA" id="ARBA00023004"/>
    </source>
</evidence>
<comment type="caution">
    <text evidence="10">The sequence shown here is derived from an EMBL/GenBank/DDBJ whole genome shotgun (WGS) entry which is preliminary data.</text>
</comment>
<dbReference type="Pfam" id="PF05207">
    <property type="entry name" value="Zn_ribbon_CSL"/>
    <property type="match status" value="1"/>
</dbReference>
<dbReference type="InterPro" id="IPR001623">
    <property type="entry name" value="DnaJ_domain"/>
</dbReference>
<dbReference type="InterPro" id="IPR036869">
    <property type="entry name" value="J_dom_sf"/>
</dbReference>
<dbReference type="InterPro" id="IPR019819">
    <property type="entry name" value="Carboxylesterase_B_CS"/>
</dbReference>
<dbReference type="PROSITE" id="PS00941">
    <property type="entry name" value="CARBOXYLESTERASE_B_2"/>
    <property type="match status" value="1"/>
</dbReference>
<dbReference type="Gene3D" id="3.40.50.1820">
    <property type="entry name" value="alpha/beta hydrolase"/>
    <property type="match status" value="1"/>
</dbReference>
<comment type="similarity">
    <text evidence="3">Belongs to the DPH4 family.</text>
</comment>
<accession>A0AAJ4XIG0</accession>